<dbReference type="InterPro" id="IPR023214">
    <property type="entry name" value="HAD_sf"/>
</dbReference>
<dbReference type="EMBL" id="JARRYG010000015">
    <property type="protein sequence ID" value="MDG4697406.1"/>
    <property type="molecule type" value="Genomic_DNA"/>
</dbReference>
<keyword evidence="6" id="KW-1185">Reference proteome</keyword>
<gene>
    <name evidence="3" type="primary">yidA</name>
    <name evidence="3" type="ORF">P7V44_14285</name>
    <name evidence="4" type="ORF">Q5E86_09625</name>
</gene>
<dbReference type="NCBIfam" id="TIGR01484">
    <property type="entry name" value="HAD-SF-IIB"/>
    <property type="match status" value="1"/>
</dbReference>
<sequence>MAKLLLPLKMGIKKENCMAIKLIAIDLDGTLLNTHHQISDNVQNVLQQAQRNNIHIILASGRPYSGIQPYLQQLALDKPGNYCISNNGSVIHDASNGNHLIDFLLDIDDYKKIYAQTEELDLSLHALGDNKIFTANKIIGFYTTHEAYLSNTLIHYVPMNEMPTNILFTKLMISSEENYLSSIIKKIPSSYFQQYTLVRSTPYFLEVLNKNANKGLAIQALAQQLDLHKYEIMCIGDQNNDLPMFDVAGTCIAMENATDELKSRATGVTSCNDTDGVARAIEKYAL</sequence>
<organism evidence="3 5">
    <name type="scientific">Providencia huashanensis</name>
    <dbReference type="NCBI Taxonomy" id="3037798"/>
    <lineage>
        <taxon>Bacteria</taxon>
        <taxon>Pseudomonadati</taxon>
        <taxon>Pseudomonadota</taxon>
        <taxon>Gammaproteobacteria</taxon>
        <taxon>Enterobacterales</taxon>
        <taxon>Morganellaceae</taxon>
        <taxon>Providencia</taxon>
    </lineage>
</organism>
<evidence type="ECO:0000313" key="3">
    <source>
        <dbReference type="EMBL" id="MDG4697406.1"/>
    </source>
</evidence>
<dbReference type="SUPFAM" id="SSF56784">
    <property type="entry name" value="HAD-like"/>
    <property type="match status" value="1"/>
</dbReference>
<dbReference type="SFLD" id="SFLDG01140">
    <property type="entry name" value="C2.B:_Phosphomannomutase_and_P"/>
    <property type="match status" value="1"/>
</dbReference>
<dbReference type="EMBL" id="JAUQTG010000004">
    <property type="protein sequence ID" value="MDO7856610.1"/>
    <property type="molecule type" value="Genomic_DNA"/>
</dbReference>
<dbReference type="CDD" id="cd07516">
    <property type="entry name" value="HAD_Pase"/>
    <property type="match status" value="1"/>
</dbReference>
<dbReference type="Proteomes" id="UP001176478">
    <property type="component" value="Unassembled WGS sequence"/>
</dbReference>
<keyword evidence="1" id="KW-0479">Metal-binding</keyword>
<reference evidence="4" key="2">
    <citation type="submission" date="2023-07" db="EMBL/GenBank/DDBJ databases">
        <authorList>
            <person name="Yang W."/>
            <person name="Chen J."/>
            <person name="Ji P."/>
            <person name="Hu F."/>
        </authorList>
    </citation>
    <scope>NUCLEOTIDE SEQUENCE</scope>
    <source>
        <strain evidence="4">CRE-138-0111</strain>
    </source>
</reference>
<dbReference type="InterPro" id="IPR006379">
    <property type="entry name" value="HAD-SF_hydro_IIB"/>
</dbReference>
<dbReference type="InterPro" id="IPR036412">
    <property type="entry name" value="HAD-like_sf"/>
</dbReference>
<dbReference type="RefSeq" id="WP_225833052.1">
    <property type="nucleotide sequence ID" value="NZ_JARRYG010000015.1"/>
</dbReference>
<dbReference type="GO" id="GO:0050308">
    <property type="term" value="F:sugar-phosphatase activity"/>
    <property type="evidence" value="ECO:0007669"/>
    <property type="project" value="UniProtKB-EC"/>
</dbReference>
<reference evidence="4" key="3">
    <citation type="journal article" date="2024" name="Int. J. Antimicrob. Agents">
        <title>Identification of a novel Providencia species showing multi-drug-resistant in three patients with hospital-acquired infection.</title>
        <authorList>
            <person name="Yang W."/>
            <person name="Chen J."/>
            <person name="Yang F."/>
            <person name="Ji P."/>
            <person name="Shen S."/>
            <person name="Yin D."/>
            <person name="Hu F."/>
        </authorList>
    </citation>
    <scope>NUCLEOTIDE SEQUENCE</scope>
    <source>
        <strain evidence="4">CRE-138-0111</strain>
    </source>
</reference>
<evidence type="ECO:0000313" key="6">
    <source>
        <dbReference type="Proteomes" id="UP001176478"/>
    </source>
</evidence>
<dbReference type="PROSITE" id="PS01229">
    <property type="entry name" value="COF_2"/>
    <property type="match status" value="1"/>
</dbReference>
<dbReference type="SFLD" id="SFLDG01144">
    <property type="entry name" value="C2.B.4:_PGP_Like"/>
    <property type="match status" value="1"/>
</dbReference>
<proteinExistence type="predicted"/>
<protein>
    <submittedName>
        <fullName evidence="3">Sugar-phosphatase</fullName>
        <ecNumber evidence="3">3.1.3.23</ecNumber>
    </submittedName>
</protein>
<dbReference type="AlphaFoldDB" id="A0AA42FIZ1"/>
<dbReference type="PROSITE" id="PS01228">
    <property type="entry name" value="COF_1"/>
    <property type="match status" value="1"/>
</dbReference>
<comment type="caution">
    <text evidence="3">The sequence shown here is derived from an EMBL/GenBank/DDBJ whole genome shotgun (WGS) entry which is preliminary data.</text>
</comment>
<dbReference type="NCBIfam" id="TIGR00099">
    <property type="entry name" value="Cof-subfamily"/>
    <property type="match status" value="1"/>
</dbReference>
<dbReference type="PANTHER" id="PTHR10000:SF8">
    <property type="entry name" value="HAD SUPERFAMILY HYDROLASE-LIKE, TYPE 3"/>
    <property type="match status" value="1"/>
</dbReference>
<reference evidence="3" key="1">
    <citation type="submission" date="2023-03" db="EMBL/GenBank/DDBJ databases">
        <title>a new species belonging to Providencia genus.</title>
        <authorList>
            <person name="Yang W."/>
            <person name="Hu F."/>
            <person name="Shen S."/>
            <person name="Ding L."/>
            <person name="Yin D."/>
        </authorList>
    </citation>
    <scope>NUCLEOTIDE SEQUENCE</scope>
    <source>
        <strain evidence="3">CRE-3FA-0001</strain>
    </source>
</reference>
<dbReference type="GO" id="GO:0000287">
    <property type="term" value="F:magnesium ion binding"/>
    <property type="evidence" value="ECO:0007669"/>
    <property type="project" value="TreeGrafter"/>
</dbReference>
<dbReference type="SFLD" id="SFLDS00003">
    <property type="entry name" value="Haloacid_Dehalogenase"/>
    <property type="match status" value="1"/>
</dbReference>
<evidence type="ECO:0000256" key="1">
    <source>
        <dbReference type="ARBA" id="ARBA00022723"/>
    </source>
</evidence>
<name>A0AA42FIZ1_9GAMM</name>
<dbReference type="GO" id="GO:0005829">
    <property type="term" value="C:cytosol"/>
    <property type="evidence" value="ECO:0007669"/>
    <property type="project" value="TreeGrafter"/>
</dbReference>
<dbReference type="Gene3D" id="3.40.50.1000">
    <property type="entry name" value="HAD superfamily/HAD-like"/>
    <property type="match status" value="1"/>
</dbReference>
<dbReference type="InterPro" id="IPR000150">
    <property type="entry name" value="Cof"/>
</dbReference>
<dbReference type="Gene3D" id="3.30.1240.10">
    <property type="match status" value="1"/>
</dbReference>
<dbReference type="EC" id="3.1.3.23" evidence="3"/>
<evidence type="ECO:0000313" key="4">
    <source>
        <dbReference type="EMBL" id="MDO7856610.1"/>
    </source>
</evidence>
<dbReference type="NCBIfam" id="NF007806">
    <property type="entry name" value="PRK10513.1"/>
    <property type="match status" value="1"/>
</dbReference>
<dbReference type="PANTHER" id="PTHR10000">
    <property type="entry name" value="PHOSPHOSERINE PHOSPHATASE"/>
    <property type="match status" value="1"/>
</dbReference>
<evidence type="ECO:0000256" key="2">
    <source>
        <dbReference type="ARBA" id="ARBA00022801"/>
    </source>
</evidence>
<accession>A0AA42FIZ1</accession>
<dbReference type="Proteomes" id="UP001156701">
    <property type="component" value="Unassembled WGS sequence"/>
</dbReference>
<evidence type="ECO:0000313" key="5">
    <source>
        <dbReference type="Proteomes" id="UP001156701"/>
    </source>
</evidence>
<keyword evidence="2 3" id="KW-0378">Hydrolase</keyword>
<dbReference type="Pfam" id="PF08282">
    <property type="entry name" value="Hydrolase_3"/>
    <property type="match status" value="1"/>
</dbReference>